<dbReference type="PANTHER" id="PTHR32071">
    <property type="entry name" value="TRANSCRIPTIONAL REGULATORY PROTEIN"/>
    <property type="match status" value="1"/>
</dbReference>
<evidence type="ECO:0000256" key="3">
    <source>
        <dbReference type="ARBA" id="ARBA00023015"/>
    </source>
</evidence>
<dbReference type="GO" id="GO:0043565">
    <property type="term" value="F:sequence-specific DNA binding"/>
    <property type="evidence" value="ECO:0007669"/>
    <property type="project" value="InterPro"/>
</dbReference>
<dbReference type="Gene3D" id="1.10.8.60">
    <property type="match status" value="1"/>
</dbReference>
<dbReference type="PROSITE" id="PS50045">
    <property type="entry name" value="SIGMA54_INTERACT_4"/>
    <property type="match status" value="1"/>
</dbReference>
<dbReference type="AlphaFoldDB" id="W5TJN4"/>
<protein>
    <submittedName>
        <fullName evidence="6">Transcriptional regulator</fullName>
    </submittedName>
</protein>
<reference evidence="6 7" key="1">
    <citation type="journal article" date="2014" name="Appl. Environ. Microbiol.">
        <title>Insights into the Microbial Degradation of Rubber and Gutta-Percha by Analysis of the Complete Genome of Nocardia nova SH22a.</title>
        <authorList>
            <person name="Luo Q."/>
            <person name="Hiessl S."/>
            <person name="Poehlein A."/>
            <person name="Daniel R."/>
            <person name="Steinbuchel A."/>
        </authorList>
    </citation>
    <scope>NUCLEOTIDE SEQUENCE [LARGE SCALE GENOMIC DNA]</scope>
    <source>
        <strain evidence="6">SH22a</strain>
    </source>
</reference>
<dbReference type="PATRIC" id="fig|1415166.3.peg.2735"/>
<evidence type="ECO:0000256" key="2">
    <source>
        <dbReference type="ARBA" id="ARBA00022840"/>
    </source>
</evidence>
<evidence type="ECO:0000313" key="7">
    <source>
        <dbReference type="Proteomes" id="UP000019150"/>
    </source>
</evidence>
<dbReference type="GO" id="GO:0006355">
    <property type="term" value="P:regulation of DNA-templated transcription"/>
    <property type="evidence" value="ECO:0007669"/>
    <property type="project" value="InterPro"/>
</dbReference>
<dbReference type="EMBL" id="CP006850">
    <property type="protein sequence ID" value="AHH17461.1"/>
    <property type="molecule type" value="Genomic_DNA"/>
</dbReference>
<dbReference type="HOGENOM" id="CLU_000445_8_12_11"/>
<dbReference type="PRINTS" id="PR01590">
    <property type="entry name" value="HTHFIS"/>
</dbReference>
<proteinExistence type="predicted"/>
<organism evidence="6 7">
    <name type="scientific">Nocardia nova SH22a</name>
    <dbReference type="NCBI Taxonomy" id="1415166"/>
    <lineage>
        <taxon>Bacteria</taxon>
        <taxon>Bacillati</taxon>
        <taxon>Actinomycetota</taxon>
        <taxon>Actinomycetes</taxon>
        <taxon>Mycobacteriales</taxon>
        <taxon>Nocardiaceae</taxon>
        <taxon>Nocardia</taxon>
    </lineage>
</organism>
<dbReference type="InterPro" id="IPR029016">
    <property type="entry name" value="GAF-like_dom_sf"/>
</dbReference>
<dbReference type="STRING" id="1415166.NONO_c26690"/>
<dbReference type="InterPro" id="IPR058031">
    <property type="entry name" value="AAA_lid_NorR"/>
</dbReference>
<dbReference type="Pfam" id="PF25601">
    <property type="entry name" value="AAA_lid_14"/>
    <property type="match status" value="1"/>
</dbReference>
<name>W5TJN4_9NOCA</name>
<evidence type="ECO:0000259" key="5">
    <source>
        <dbReference type="PROSITE" id="PS50045"/>
    </source>
</evidence>
<sequence>MHTVVPRNQISSRPEIALSWARSQRSSVRRDGAPQLRAGDFDAETGVVRAAGGALRRAAAELDGSPVALVLTDHTARIVDLHCAAGSIRGALDELGVVPGVRLGEDVIGTNALGTPVETREGLLVRGGEHYATAFGRFTCYGHPIFHPVTRRLEGVLGIGGSIDERDRFPVPLARRMVRDIEERLQVASPRAQTRLMNAFQAAASRRGRCVVVIGEGVVLASPSALDLLEASDHATFRACADNVGLDGEHQQLITLASGRRARLVCRPIDRADGVLIDIVPEKRGVTVTSEFDGRQRDWPLFVVGDAGTGRTTEATRVAGIAPVTLDATDIVLRGDSVWANELCSVLAADGPAVIIENVELISHRMTSLLARRLPTTPRRVVLTSTPGEHLDAVHAPLLALCNDRRDLLPLRRRRHEIPHLAQQMMDEISGHRTRLTAETLRLLAGQPWRGNLAELRRLIEALASRRTAGDVIPSDLPATYRGGCAVISPIREAEREIIVAALAAAGGNKMRAARALGVSRSTLYNRIRELRIA</sequence>
<dbReference type="InterPro" id="IPR002078">
    <property type="entry name" value="Sigma_54_int"/>
</dbReference>
<dbReference type="KEGG" id="nno:NONO_c26690"/>
<dbReference type="InterPro" id="IPR027417">
    <property type="entry name" value="P-loop_NTPase"/>
</dbReference>
<dbReference type="GO" id="GO:0005524">
    <property type="term" value="F:ATP binding"/>
    <property type="evidence" value="ECO:0007669"/>
    <property type="project" value="UniProtKB-KW"/>
</dbReference>
<dbReference type="Gene3D" id="3.30.450.40">
    <property type="match status" value="1"/>
</dbReference>
<dbReference type="Gene3D" id="1.10.10.60">
    <property type="entry name" value="Homeodomain-like"/>
    <property type="match status" value="1"/>
</dbReference>
<keyword evidence="4" id="KW-0804">Transcription</keyword>
<dbReference type="Pfam" id="PF02954">
    <property type="entry name" value="HTH_8"/>
    <property type="match status" value="1"/>
</dbReference>
<evidence type="ECO:0000256" key="4">
    <source>
        <dbReference type="ARBA" id="ARBA00023163"/>
    </source>
</evidence>
<dbReference type="OrthoDB" id="5496274at2"/>
<accession>W5TJN4</accession>
<dbReference type="SUPFAM" id="SSF46689">
    <property type="entry name" value="Homeodomain-like"/>
    <property type="match status" value="1"/>
</dbReference>
<dbReference type="InterPro" id="IPR002197">
    <property type="entry name" value="HTH_Fis"/>
</dbReference>
<feature type="domain" description="Sigma-54 factor interaction" evidence="5">
    <location>
        <begin position="410"/>
        <end position="465"/>
    </location>
</feature>
<dbReference type="Proteomes" id="UP000019150">
    <property type="component" value="Chromosome"/>
</dbReference>
<dbReference type="InterPro" id="IPR009057">
    <property type="entry name" value="Homeodomain-like_sf"/>
</dbReference>
<evidence type="ECO:0000313" key="6">
    <source>
        <dbReference type="EMBL" id="AHH17461.1"/>
    </source>
</evidence>
<keyword evidence="7" id="KW-1185">Reference proteome</keyword>
<dbReference type="eggNOG" id="COG3284">
    <property type="taxonomic scope" value="Bacteria"/>
</dbReference>
<keyword evidence="1" id="KW-0547">Nucleotide-binding</keyword>
<keyword evidence="2" id="KW-0067">ATP-binding</keyword>
<dbReference type="SUPFAM" id="SSF52540">
    <property type="entry name" value="P-loop containing nucleoside triphosphate hydrolases"/>
    <property type="match status" value="1"/>
</dbReference>
<gene>
    <name evidence="6" type="ORF">NONO_c26690</name>
</gene>
<evidence type="ECO:0000256" key="1">
    <source>
        <dbReference type="ARBA" id="ARBA00022741"/>
    </source>
</evidence>
<keyword evidence="3" id="KW-0805">Transcription regulation</keyword>